<dbReference type="Proteomes" id="UP001589810">
    <property type="component" value="Unassembled WGS sequence"/>
</dbReference>
<reference evidence="3 4" key="1">
    <citation type="submission" date="2024-09" db="EMBL/GenBank/DDBJ databases">
        <authorList>
            <person name="Sun Q."/>
            <person name="Mori K."/>
        </authorList>
    </citation>
    <scope>NUCLEOTIDE SEQUENCE [LARGE SCALE GENOMIC DNA]</scope>
    <source>
        <strain evidence="3 4">TBRC 1432</strain>
    </source>
</reference>
<protein>
    <submittedName>
        <fullName evidence="3">SDR family NAD(P)-dependent oxidoreductase</fullName>
    </submittedName>
</protein>
<evidence type="ECO:0000256" key="2">
    <source>
        <dbReference type="ARBA" id="ARBA00023002"/>
    </source>
</evidence>
<comment type="caution">
    <text evidence="3">The sequence shown here is derived from an EMBL/GenBank/DDBJ whole genome shotgun (WGS) entry which is preliminary data.</text>
</comment>
<sequence length="308" mass="32348">MTRITTPFGFASTADEVAAGIDLTGRRAVVTGGASGIGIETARTLAHAGAEVTLAVRDVGAGKRVAAGIGGNVLVAHVDLADRRTVADFVAGWDGPLHILVNNAGVMAMPEQHTSEGWEMQFATNHVGHFALTVGLYPALRAAGRARIVSVSSSGHKHSPVIFDDLHFAFRPYDPGLAYGQSKTANVLLAVEATRRWAADGITANAVMPGAIRTNLQRHNTSVLNTAVEWKTPQQGAATSVLLAVSPLLDGVGGRYFEDCNEAELLHARGDRLLHGVAAYALDPANASRLWQVTEQMLSAHPVAGTGR</sequence>
<dbReference type="PANTHER" id="PTHR24320">
    <property type="entry name" value="RETINOL DEHYDROGENASE"/>
    <property type="match status" value="1"/>
</dbReference>
<dbReference type="PANTHER" id="PTHR24320:SF227">
    <property type="entry name" value="RETINOL DEHYDROGENASE 11"/>
    <property type="match status" value="1"/>
</dbReference>
<dbReference type="Pfam" id="PF00106">
    <property type="entry name" value="adh_short"/>
    <property type="match status" value="1"/>
</dbReference>
<dbReference type="InterPro" id="IPR036291">
    <property type="entry name" value="NAD(P)-bd_dom_sf"/>
</dbReference>
<dbReference type="RefSeq" id="WP_273941644.1">
    <property type="nucleotide sequence ID" value="NZ_CP097263.1"/>
</dbReference>
<dbReference type="CDD" id="cd05327">
    <property type="entry name" value="retinol-DH_like_SDR_c_like"/>
    <property type="match status" value="1"/>
</dbReference>
<keyword evidence="4" id="KW-1185">Reference proteome</keyword>
<proteinExistence type="inferred from homology"/>
<dbReference type="PRINTS" id="PR00081">
    <property type="entry name" value="GDHRDH"/>
</dbReference>
<evidence type="ECO:0000313" key="3">
    <source>
        <dbReference type="EMBL" id="MFC0543252.1"/>
    </source>
</evidence>
<dbReference type="SUPFAM" id="SSF51735">
    <property type="entry name" value="NAD(P)-binding Rossmann-fold domains"/>
    <property type="match status" value="1"/>
</dbReference>
<organism evidence="3 4">
    <name type="scientific">Kutzneria chonburiensis</name>
    <dbReference type="NCBI Taxonomy" id="1483604"/>
    <lineage>
        <taxon>Bacteria</taxon>
        <taxon>Bacillati</taxon>
        <taxon>Actinomycetota</taxon>
        <taxon>Actinomycetes</taxon>
        <taxon>Pseudonocardiales</taxon>
        <taxon>Pseudonocardiaceae</taxon>
        <taxon>Kutzneria</taxon>
    </lineage>
</organism>
<dbReference type="Gene3D" id="3.40.50.720">
    <property type="entry name" value="NAD(P)-binding Rossmann-like Domain"/>
    <property type="match status" value="1"/>
</dbReference>
<dbReference type="InterPro" id="IPR002347">
    <property type="entry name" value="SDR_fam"/>
</dbReference>
<accession>A0ABV6MT32</accession>
<name>A0ABV6MT32_9PSEU</name>
<dbReference type="EMBL" id="JBHLUD010000004">
    <property type="protein sequence ID" value="MFC0543252.1"/>
    <property type="molecule type" value="Genomic_DNA"/>
</dbReference>
<evidence type="ECO:0000256" key="1">
    <source>
        <dbReference type="ARBA" id="ARBA00006484"/>
    </source>
</evidence>
<comment type="similarity">
    <text evidence="1">Belongs to the short-chain dehydrogenases/reductases (SDR) family.</text>
</comment>
<keyword evidence="2" id="KW-0560">Oxidoreductase</keyword>
<gene>
    <name evidence="3" type="ORF">ACFFH7_17250</name>
</gene>
<evidence type="ECO:0000313" key="4">
    <source>
        <dbReference type="Proteomes" id="UP001589810"/>
    </source>
</evidence>